<feature type="non-terminal residue" evidence="2">
    <location>
        <position position="178"/>
    </location>
</feature>
<reference evidence="2 3" key="1">
    <citation type="submission" date="2018-11" db="EMBL/GenBank/DDBJ databases">
        <authorList>
            <consortium name="Pathogen Informatics"/>
        </authorList>
    </citation>
    <scope>NUCLEOTIDE SEQUENCE [LARGE SCALE GENOMIC DNA]</scope>
</reference>
<sequence>MASGQPQQQQQQAFLPNQIGTPAAPAFAVIAPDSAALQALLSGNVSGRAFIIQPLNMSPYAAPTQLPSEVSGLSASFTHLPSSSLQHPETVTHVQNLALPQATISLPNSLRNSPNPGMTAVDASVQQQQPLQPPPPPPPPQIHTGYLVTPQPHRAALTAVQQPQLSAPTSQSQDVGDN</sequence>
<accession>A0A3P7NZG7</accession>
<gene>
    <name evidence="2" type="ORF">DILT_LOCUS17681</name>
</gene>
<dbReference type="AlphaFoldDB" id="A0A3P7NZG7"/>
<organism evidence="2 3">
    <name type="scientific">Dibothriocephalus latus</name>
    <name type="common">Fish tapeworm</name>
    <name type="synonym">Diphyllobothrium latum</name>
    <dbReference type="NCBI Taxonomy" id="60516"/>
    <lineage>
        <taxon>Eukaryota</taxon>
        <taxon>Metazoa</taxon>
        <taxon>Spiralia</taxon>
        <taxon>Lophotrochozoa</taxon>
        <taxon>Platyhelminthes</taxon>
        <taxon>Cestoda</taxon>
        <taxon>Eucestoda</taxon>
        <taxon>Diphyllobothriidea</taxon>
        <taxon>Diphyllobothriidae</taxon>
        <taxon>Dibothriocephalus</taxon>
    </lineage>
</organism>
<feature type="compositionally biased region" description="Polar residues" evidence="1">
    <location>
        <begin position="106"/>
        <end position="116"/>
    </location>
</feature>
<proteinExistence type="predicted"/>
<evidence type="ECO:0000313" key="2">
    <source>
        <dbReference type="EMBL" id="VDN38737.1"/>
    </source>
</evidence>
<name>A0A3P7NZG7_DIBLA</name>
<feature type="compositionally biased region" description="Pro residues" evidence="1">
    <location>
        <begin position="131"/>
        <end position="141"/>
    </location>
</feature>
<dbReference type="EMBL" id="UYRU01093816">
    <property type="protein sequence ID" value="VDN38737.1"/>
    <property type="molecule type" value="Genomic_DNA"/>
</dbReference>
<dbReference type="OrthoDB" id="6273109at2759"/>
<protein>
    <submittedName>
        <fullName evidence="2">Uncharacterized protein</fullName>
    </submittedName>
</protein>
<evidence type="ECO:0000313" key="3">
    <source>
        <dbReference type="Proteomes" id="UP000281553"/>
    </source>
</evidence>
<dbReference type="Proteomes" id="UP000281553">
    <property type="component" value="Unassembled WGS sequence"/>
</dbReference>
<keyword evidence="3" id="KW-1185">Reference proteome</keyword>
<evidence type="ECO:0000256" key="1">
    <source>
        <dbReference type="SAM" id="MobiDB-lite"/>
    </source>
</evidence>
<feature type="compositionally biased region" description="Polar residues" evidence="1">
    <location>
        <begin position="159"/>
        <end position="178"/>
    </location>
</feature>
<feature type="region of interest" description="Disordered" evidence="1">
    <location>
        <begin position="106"/>
        <end position="178"/>
    </location>
</feature>